<evidence type="ECO:0000256" key="1">
    <source>
        <dbReference type="SAM" id="MobiDB-lite"/>
    </source>
</evidence>
<feature type="compositionally biased region" description="Pro residues" evidence="1">
    <location>
        <begin position="373"/>
        <end position="392"/>
    </location>
</feature>
<keyword evidence="3" id="KW-1185">Reference proteome</keyword>
<sequence length="554" mass="60420">MRGRGSHIPDRPAKRRAANFELSRVCDRSSITPSARHYFGIIRQYRHPSQFGIQPPSHRHYSATPASLPVRHSAPHHTGILRQHLATMDHLDRLAANTQAIRAAASCSLPPSPFARAVLDASLGDLIRDIEPAELGLFTPQLARVEFQGPAAPRRKQEPEVYAQAAFTYIDRYNAIRPMPRAYVQVVAILDQLAATRDSIRTLTATLEQARRLRVLIILMSLIPHQIQPSELKPLADQEEQRVRDLQARLADLKQRKDAPPKPRNRIPRTKPPVPNPPSTPPSKLDETFHTPAAAGRTLRFTDNLLMDDELMDLADVSVTSPIAPSRIQERPSLIDDPGDETDEIAEEIAEDTVDEPIADREQDDEDKTIMLPPKPAVAPPPMFPVQPPPTDTPKKEKLRVNTEVERIVAKIWSSAGDLIMPGHPFDTARTGTGSKPPRAKETIAHLQTVAALTPTPASPSTTISSLTGPASTAPTPQQILTAHLLLALLATGPNFSMPLNKVKEALAAKASASGGAGGVLGGQSTTRALYACVAKRLVKIERGGGEQVVKFDL</sequence>
<organism evidence="2 3">
    <name type="scientific">Mycena rosella</name>
    <name type="common">Pink bonnet</name>
    <name type="synonym">Agaricus rosellus</name>
    <dbReference type="NCBI Taxonomy" id="1033263"/>
    <lineage>
        <taxon>Eukaryota</taxon>
        <taxon>Fungi</taxon>
        <taxon>Dikarya</taxon>
        <taxon>Basidiomycota</taxon>
        <taxon>Agaricomycotina</taxon>
        <taxon>Agaricomycetes</taxon>
        <taxon>Agaricomycetidae</taxon>
        <taxon>Agaricales</taxon>
        <taxon>Marasmiineae</taxon>
        <taxon>Mycenaceae</taxon>
        <taxon>Mycena</taxon>
    </lineage>
</organism>
<accession>A0AAD7GB75</accession>
<dbReference type="AlphaFoldDB" id="A0AAD7GB75"/>
<gene>
    <name evidence="2" type="ORF">B0H17DRAFT_152570</name>
</gene>
<feature type="region of interest" description="Disordered" evidence="1">
    <location>
        <begin position="53"/>
        <end position="73"/>
    </location>
</feature>
<reference evidence="2" key="1">
    <citation type="submission" date="2023-03" db="EMBL/GenBank/DDBJ databases">
        <title>Massive genome expansion in bonnet fungi (Mycena s.s.) driven by repeated elements and novel gene families across ecological guilds.</title>
        <authorList>
            <consortium name="Lawrence Berkeley National Laboratory"/>
            <person name="Harder C.B."/>
            <person name="Miyauchi S."/>
            <person name="Viragh M."/>
            <person name="Kuo A."/>
            <person name="Thoen E."/>
            <person name="Andreopoulos B."/>
            <person name="Lu D."/>
            <person name="Skrede I."/>
            <person name="Drula E."/>
            <person name="Henrissat B."/>
            <person name="Morin E."/>
            <person name="Kohler A."/>
            <person name="Barry K."/>
            <person name="LaButti K."/>
            <person name="Morin E."/>
            <person name="Salamov A."/>
            <person name="Lipzen A."/>
            <person name="Mereny Z."/>
            <person name="Hegedus B."/>
            <person name="Baldrian P."/>
            <person name="Stursova M."/>
            <person name="Weitz H."/>
            <person name="Taylor A."/>
            <person name="Grigoriev I.V."/>
            <person name="Nagy L.G."/>
            <person name="Martin F."/>
            <person name="Kauserud H."/>
        </authorList>
    </citation>
    <scope>NUCLEOTIDE SEQUENCE</scope>
    <source>
        <strain evidence="2">CBHHK067</strain>
    </source>
</reference>
<dbReference type="Proteomes" id="UP001221757">
    <property type="component" value="Unassembled WGS sequence"/>
</dbReference>
<protein>
    <submittedName>
        <fullName evidence="2">Uncharacterized protein</fullName>
    </submittedName>
</protein>
<proteinExistence type="predicted"/>
<name>A0AAD7GB75_MYCRO</name>
<feature type="compositionally biased region" description="Basic and acidic residues" evidence="1">
    <location>
        <begin position="251"/>
        <end position="261"/>
    </location>
</feature>
<evidence type="ECO:0000313" key="2">
    <source>
        <dbReference type="EMBL" id="KAJ7675066.1"/>
    </source>
</evidence>
<feature type="region of interest" description="Disordered" evidence="1">
    <location>
        <begin position="251"/>
        <end position="292"/>
    </location>
</feature>
<comment type="caution">
    <text evidence="2">The sequence shown here is derived from an EMBL/GenBank/DDBJ whole genome shotgun (WGS) entry which is preliminary data.</text>
</comment>
<dbReference type="EMBL" id="JARKIE010000153">
    <property type="protein sequence ID" value="KAJ7675066.1"/>
    <property type="molecule type" value="Genomic_DNA"/>
</dbReference>
<evidence type="ECO:0000313" key="3">
    <source>
        <dbReference type="Proteomes" id="UP001221757"/>
    </source>
</evidence>
<feature type="compositionally biased region" description="Pro residues" evidence="1">
    <location>
        <begin position="270"/>
        <end position="281"/>
    </location>
</feature>
<feature type="region of interest" description="Disordered" evidence="1">
    <location>
        <begin position="372"/>
        <end position="399"/>
    </location>
</feature>